<dbReference type="VEuPathDB" id="FungiDB:SCHCODRAFT_01039007"/>
<dbReference type="GO" id="GO:0031519">
    <property type="term" value="C:PcG protein complex"/>
    <property type="evidence" value="ECO:0007669"/>
    <property type="project" value="TreeGrafter"/>
</dbReference>
<dbReference type="InParanoid" id="D8QBH2"/>
<feature type="domain" description="C2H2-type" evidence="11">
    <location>
        <begin position="59"/>
        <end position="86"/>
    </location>
</feature>
<dbReference type="GO" id="GO:0005667">
    <property type="term" value="C:transcription regulator complex"/>
    <property type="evidence" value="ECO:0007669"/>
    <property type="project" value="TreeGrafter"/>
</dbReference>
<protein>
    <recommendedName>
        <fullName evidence="11">C2H2-type domain-containing protein</fullName>
    </recommendedName>
</protein>
<dbReference type="RefSeq" id="XP_003029259.1">
    <property type="nucleotide sequence ID" value="XM_003029213.1"/>
</dbReference>
<feature type="compositionally biased region" description="Polar residues" evidence="10">
    <location>
        <begin position="158"/>
        <end position="168"/>
    </location>
</feature>
<dbReference type="SUPFAM" id="SSF57667">
    <property type="entry name" value="beta-beta-alpha zinc fingers"/>
    <property type="match status" value="1"/>
</dbReference>
<dbReference type="STRING" id="578458.D8QBH2"/>
<evidence type="ECO:0000256" key="1">
    <source>
        <dbReference type="ARBA" id="ARBA00006991"/>
    </source>
</evidence>
<keyword evidence="4 9" id="KW-0863">Zinc-finger</keyword>
<dbReference type="GO" id="GO:0000785">
    <property type="term" value="C:chromatin"/>
    <property type="evidence" value="ECO:0007669"/>
    <property type="project" value="TreeGrafter"/>
</dbReference>
<dbReference type="PANTHER" id="PTHR14003:SF19">
    <property type="entry name" value="YY2 TRANSCRIPTION FACTOR"/>
    <property type="match status" value="1"/>
</dbReference>
<dbReference type="KEGG" id="scm:SCHCO_01039007"/>
<evidence type="ECO:0000256" key="3">
    <source>
        <dbReference type="ARBA" id="ARBA00022737"/>
    </source>
</evidence>
<evidence type="ECO:0000256" key="2">
    <source>
        <dbReference type="ARBA" id="ARBA00022723"/>
    </source>
</evidence>
<dbReference type="SMART" id="SM00355">
    <property type="entry name" value="ZnF_C2H2"/>
    <property type="match status" value="2"/>
</dbReference>
<evidence type="ECO:0000256" key="9">
    <source>
        <dbReference type="PROSITE-ProRule" id="PRU00042"/>
    </source>
</evidence>
<keyword evidence="13" id="KW-1185">Reference proteome</keyword>
<feature type="region of interest" description="Disordered" evidence="10">
    <location>
        <begin position="1"/>
        <end position="56"/>
    </location>
</feature>
<dbReference type="eggNOG" id="KOG1721">
    <property type="taxonomic scope" value="Eukaryota"/>
</dbReference>
<dbReference type="FunFam" id="3.30.160.60:FF:000125">
    <property type="entry name" value="Putative zinc finger protein 143"/>
    <property type="match status" value="1"/>
</dbReference>
<dbReference type="GO" id="GO:0008270">
    <property type="term" value="F:zinc ion binding"/>
    <property type="evidence" value="ECO:0007669"/>
    <property type="project" value="UniProtKB-KW"/>
</dbReference>
<feature type="region of interest" description="Disordered" evidence="10">
    <location>
        <begin position="142"/>
        <end position="174"/>
    </location>
</feature>
<dbReference type="Gene3D" id="3.30.160.60">
    <property type="entry name" value="Classic Zinc Finger"/>
    <property type="match status" value="2"/>
</dbReference>
<accession>D8QBH2</accession>
<dbReference type="OrthoDB" id="6077919at2759"/>
<gene>
    <name evidence="12" type="ORF">SCHCODRAFT_82883</name>
</gene>
<dbReference type="GO" id="GO:0000981">
    <property type="term" value="F:DNA-binding transcription factor activity, RNA polymerase II-specific"/>
    <property type="evidence" value="ECO:0007669"/>
    <property type="project" value="UniProtKB-ARBA"/>
</dbReference>
<dbReference type="PROSITE" id="PS00028">
    <property type="entry name" value="ZINC_FINGER_C2H2_1"/>
    <property type="match status" value="2"/>
</dbReference>
<dbReference type="EMBL" id="GL377309">
    <property type="protein sequence ID" value="EFI94356.1"/>
    <property type="molecule type" value="Genomic_DNA"/>
</dbReference>
<keyword evidence="3" id="KW-0677">Repeat</keyword>
<evidence type="ECO:0000256" key="4">
    <source>
        <dbReference type="ARBA" id="ARBA00022771"/>
    </source>
</evidence>
<keyword evidence="7" id="KW-0804">Transcription</keyword>
<name>D8QBH2_SCHCM</name>
<comment type="similarity">
    <text evidence="1">Belongs to the krueppel C2H2-type zinc-finger protein family.</text>
</comment>
<feature type="compositionally biased region" description="Low complexity" evidence="10">
    <location>
        <begin position="38"/>
        <end position="53"/>
    </location>
</feature>
<evidence type="ECO:0000256" key="6">
    <source>
        <dbReference type="ARBA" id="ARBA00023015"/>
    </source>
</evidence>
<keyword evidence="5" id="KW-0862">Zinc</keyword>
<evidence type="ECO:0000256" key="10">
    <source>
        <dbReference type="SAM" id="MobiDB-lite"/>
    </source>
</evidence>
<dbReference type="PROSITE" id="PS50157">
    <property type="entry name" value="ZINC_FINGER_C2H2_2"/>
    <property type="match status" value="2"/>
</dbReference>
<dbReference type="FunFam" id="3.30.160.60:FF:000761">
    <property type="entry name" value="Zinc finger protein 449"/>
    <property type="match status" value="1"/>
</dbReference>
<dbReference type="AlphaFoldDB" id="D8QBH2"/>
<evidence type="ECO:0000313" key="12">
    <source>
        <dbReference type="EMBL" id="EFI94356.1"/>
    </source>
</evidence>
<organism evidence="13">
    <name type="scientific">Schizophyllum commune (strain H4-8 / FGSC 9210)</name>
    <name type="common">Split gill fungus</name>
    <dbReference type="NCBI Taxonomy" id="578458"/>
    <lineage>
        <taxon>Eukaryota</taxon>
        <taxon>Fungi</taxon>
        <taxon>Dikarya</taxon>
        <taxon>Basidiomycota</taxon>
        <taxon>Agaricomycotina</taxon>
        <taxon>Agaricomycetes</taxon>
        <taxon>Agaricomycetidae</taxon>
        <taxon>Agaricales</taxon>
        <taxon>Schizophyllaceae</taxon>
        <taxon>Schizophyllum</taxon>
    </lineage>
</organism>
<keyword evidence="6" id="KW-0805">Transcription regulation</keyword>
<dbReference type="Proteomes" id="UP000007431">
    <property type="component" value="Unassembled WGS sequence"/>
</dbReference>
<dbReference type="PANTHER" id="PTHR14003">
    <property type="entry name" value="TRANSCRIPTIONAL REPRESSOR PROTEIN YY"/>
    <property type="match status" value="1"/>
</dbReference>
<sequence>MSVAAEAQEAGLETGAGDVGDISAAEGVEDVSEGLEDAGTGSSTAPPAGPSSRRASKIHPCTVCQKVFTRPSALDTHMNIHNNSKPYLCKYPGCESAFSVKSNMKRHRRTHSEEFHDSMEAAEKAQNTATGPVFDTPIIVEESRPASSSKAVDLQWMPPNTVSRNARYSGNDKT</sequence>
<reference evidence="12 13" key="1">
    <citation type="journal article" date="2010" name="Nat. Biotechnol.">
        <title>Genome sequence of the model mushroom Schizophyllum commune.</title>
        <authorList>
            <person name="Ohm R.A."/>
            <person name="de Jong J.F."/>
            <person name="Lugones L.G."/>
            <person name="Aerts A."/>
            <person name="Kothe E."/>
            <person name="Stajich J.E."/>
            <person name="de Vries R.P."/>
            <person name="Record E."/>
            <person name="Levasseur A."/>
            <person name="Baker S.E."/>
            <person name="Bartholomew K.A."/>
            <person name="Coutinho P.M."/>
            <person name="Erdmann S."/>
            <person name="Fowler T.J."/>
            <person name="Gathman A.C."/>
            <person name="Lombard V."/>
            <person name="Henrissat B."/>
            <person name="Knabe N."/>
            <person name="Kuees U."/>
            <person name="Lilly W.W."/>
            <person name="Lindquist E."/>
            <person name="Lucas S."/>
            <person name="Magnuson J.K."/>
            <person name="Piumi F."/>
            <person name="Raudaskoski M."/>
            <person name="Salamov A."/>
            <person name="Schmutz J."/>
            <person name="Schwarze F.W.M.R."/>
            <person name="vanKuyk P.A."/>
            <person name="Horton J.S."/>
            <person name="Grigoriev I.V."/>
            <person name="Woesten H.A.B."/>
        </authorList>
    </citation>
    <scope>NUCLEOTIDE SEQUENCE [LARGE SCALE GENOMIC DNA]</scope>
    <source>
        <strain evidence="13">H4-8 / FGSC 9210</strain>
    </source>
</reference>
<dbReference type="Pfam" id="PF00096">
    <property type="entry name" value="zf-C2H2"/>
    <property type="match status" value="2"/>
</dbReference>
<evidence type="ECO:0000259" key="11">
    <source>
        <dbReference type="PROSITE" id="PS50157"/>
    </source>
</evidence>
<proteinExistence type="inferred from homology"/>
<evidence type="ECO:0000256" key="5">
    <source>
        <dbReference type="ARBA" id="ARBA00022833"/>
    </source>
</evidence>
<dbReference type="InterPro" id="IPR036236">
    <property type="entry name" value="Znf_C2H2_sf"/>
</dbReference>
<dbReference type="GeneID" id="9592212"/>
<keyword evidence="8" id="KW-0539">Nucleus</keyword>
<dbReference type="HOGENOM" id="CLU_1540989_0_0_1"/>
<keyword evidence="2" id="KW-0479">Metal-binding</keyword>
<dbReference type="GO" id="GO:0000978">
    <property type="term" value="F:RNA polymerase II cis-regulatory region sequence-specific DNA binding"/>
    <property type="evidence" value="ECO:0007669"/>
    <property type="project" value="TreeGrafter"/>
</dbReference>
<evidence type="ECO:0000256" key="8">
    <source>
        <dbReference type="ARBA" id="ARBA00023242"/>
    </source>
</evidence>
<evidence type="ECO:0000256" key="7">
    <source>
        <dbReference type="ARBA" id="ARBA00023163"/>
    </source>
</evidence>
<evidence type="ECO:0000313" key="13">
    <source>
        <dbReference type="Proteomes" id="UP000007431"/>
    </source>
</evidence>
<feature type="compositionally biased region" description="Acidic residues" evidence="10">
    <location>
        <begin position="27"/>
        <end position="36"/>
    </location>
</feature>
<dbReference type="InterPro" id="IPR013087">
    <property type="entry name" value="Znf_C2H2_type"/>
</dbReference>
<feature type="domain" description="C2H2-type" evidence="11">
    <location>
        <begin position="87"/>
        <end position="116"/>
    </location>
</feature>